<dbReference type="GO" id="GO:0008745">
    <property type="term" value="F:N-acetylmuramoyl-L-alanine amidase activity"/>
    <property type="evidence" value="ECO:0007669"/>
    <property type="project" value="InterPro"/>
</dbReference>
<dbReference type="EMBL" id="NOJY02000002">
    <property type="protein sequence ID" value="RDY29375.1"/>
    <property type="molecule type" value="Genomic_DNA"/>
</dbReference>
<dbReference type="GO" id="GO:0030288">
    <property type="term" value="C:outer membrane-bounded periplasmic space"/>
    <property type="evidence" value="ECO:0007669"/>
    <property type="project" value="TreeGrafter"/>
</dbReference>
<dbReference type="PANTHER" id="PTHR30404:SF0">
    <property type="entry name" value="N-ACETYLMURAMOYL-L-ALANINE AMIDASE AMIC"/>
    <property type="match status" value="1"/>
</dbReference>
<dbReference type="GO" id="GO:0009253">
    <property type="term" value="P:peptidoglycan catabolic process"/>
    <property type="evidence" value="ECO:0007669"/>
    <property type="project" value="InterPro"/>
</dbReference>
<gene>
    <name evidence="3" type="ORF">CHL78_001360</name>
</gene>
<dbReference type="Proteomes" id="UP000215694">
    <property type="component" value="Unassembled WGS sequence"/>
</dbReference>
<evidence type="ECO:0000313" key="4">
    <source>
        <dbReference type="Proteomes" id="UP000215694"/>
    </source>
</evidence>
<dbReference type="InterPro" id="IPR007730">
    <property type="entry name" value="SPOR-like_dom"/>
</dbReference>
<evidence type="ECO:0000256" key="1">
    <source>
        <dbReference type="ARBA" id="ARBA00022801"/>
    </source>
</evidence>
<dbReference type="Pfam" id="PF05036">
    <property type="entry name" value="SPOR"/>
    <property type="match status" value="1"/>
</dbReference>
<sequence>MKYLVILDSGHNEKVQGKQSPDKSLREWDFNNAMQYKIKPRLESHGISVYLTNPSPSGKDEIGLSTRCNLANSYWQKQGKPTSLFVSIHANAHLTEFTSARGTETYVASNASTNSKTAARFVQDEIFSTLKGIDNKALNRGVKTANFTVIYKTSMPSILIEYAFYTNREDLALLKNNKDNMSEATVKAICNYFGIKYEKEESPIENKSTFYRTVAGSYIYKGVAAKKVEELKEMGMDAFIDVFAKDGKNYHRVIAGSYNDKNNAQRQVNVLKKKGYDAFVAVYNK</sequence>
<dbReference type="PROSITE" id="PS51724">
    <property type="entry name" value="SPOR"/>
    <property type="match status" value="1"/>
</dbReference>
<dbReference type="PANTHER" id="PTHR30404">
    <property type="entry name" value="N-ACETYLMURAMOYL-L-ALANINE AMIDASE"/>
    <property type="match status" value="1"/>
</dbReference>
<dbReference type="CDD" id="cd02696">
    <property type="entry name" value="MurNAc-LAA"/>
    <property type="match status" value="1"/>
</dbReference>
<dbReference type="AlphaFoldDB" id="A0A371J9F9"/>
<dbReference type="GO" id="GO:0042834">
    <property type="term" value="F:peptidoglycan binding"/>
    <property type="evidence" value="ECO:0007669"/>
    <property type="project" value="InterPro"/>
</dbReference>
<dbReference type="Gene3D" id="3.30.70.1070">
    <property type="entry name" value="Sporulation related repeat"/>
    <property type="match status" value="1"/>
</dbReference>
<dbReference type="RefSeq" id="WP_094367716.1">
    <property type="nucleotide sequence ID" value="NZ_NOJY02000002.1"/>
</dbReference>
<dbReference type="InterPro" id="IPR036680">
    <property type="entry name" value="SPOR-like_sf"/>
</dbReference>
<feature type="domain" description="SPOR" evidence="2">
    <location>
        <begin position="205"/>
        <end position="283"/>
    </location>
</feature>
<dbReference type="SMART" id="SM00646">
    <property type="entry name" value="Ami_3"/>
    <property type="match status" value="1"/>
</dbReference>
<comment type="caution">
    <text evidence="3">The sequence shown here is derived from an EMBL/GenBank/DDBJ whole genome shotgun (WGS) entry which is preliminary data.</text>
</comment>
<evidence type="ECO:0000313" key="3">
    <source>
        <dbReference type="EMBL" id="RDY29375.1"/>
    </source>
</evidence>
<name>A0A371J9F9_9FIRM</name>
<dbReference type="InterPro" id="IPR002508">
    <property type="entry name" value="MurNAc-LAA_cat"/>
</dbReference>
<accession>A0A371J9F9</accession>
<dbReference type="SUPFAM" id="SSF110997">
    <property type="entry name" value="Sporulation related repeat"/>
    <property type="match status" value="1"/>
</dbReference>
<dbReference type="InterPro" id="IPR050695">
    <property type="entry name" value="N-acetylmuramoyl_amidase_3"/>
</dbReference>
<keyword evidence="1" id="KW-0378">Hydrolase</keyword>
<protein>
    <submittedName>
        <fullName evidence="3">N-acetylmuramoyl-L-alanine amidase</fullName>
    </submittedName>
</protein>
<dbReference type="SUPFAM" id="SSF53187">
    <property type="entry name" value="Zn-dependent exopeptidases"/>
    <property type="match status" value="1"/>
</dbReference>
<proteinExistence type="predicted"/>
<dbReference type="Pfam" id="PF01520">
    <property type="entry name" value="Amidase_3"/>
    <property type="match status" value="1"/>
</dbReference>
<organism evidence="3 4">
    <name type="scientific">Romboutsia weinsteinii</name>
    <dbReference type="NCBI Taxonomy" id="2020949"/>
    <lineage>
        <taxon>Bacteria</taxon>
        <taxon>Bacillati</taxon>
        <taxon>Bacillota</taxon>
        <taxon>Clostridia</taxon>
        <taxon>Peptostreptococcales</taxon>
        <taxon>Peptostreptococcaceae</taxon>
        <taxon>Romboutsia</taxon>
    </lineage>
</organism>
<dbReference type="OrthoDB" id="9772024at2"/>
<dbReference type="Gene3D" id="3.40.630.40">
    <property type="entry name" value="Zn-dependent exopeptidases"/>
    <property type="match status" value="1"/>
</dbReference>
<reference evidence="3 4" key="1">
    <citation type="journal article" date="2017" name="Genome Announc.">
        <title>Draft Genome Sequence of Romboutsia weinsteinii sp. nov. Strain CCRI-19649(T) Isolated from Surface Water.</title>
        <authorList>
            <person name="Maheux A.F."/>
            <person name="Boudreau D.K."/>
            <person name="Berube E."/>
            <person name="Boissinot M."/>
            <person name="Cantin P."/>
            <person name="Raymond F."/>
            <person name="Corbeil J."/>
            <person name="Omar R.F."/>
            <person name="Bergeron M.G."/>
        </authorList>
    </citation>
    <scope>NUCLEOTIDE SEQUENCE [LARGE SCALE GENOMIC DNA]</scope>
    <source>
        <strain evidence="3 4">CCRI-19649</strain>
    </source>
</reference>
<evidence type="ECO:0000259" key="2">
    <source>
        <dbReference type="PROSITE" id="PS51724"/>
    </source>
</evidence>
<keyword evidence="4" id="KW-1185">Reference proteome</keyword>